<feature type="compositionally biased region" description="Polar residues" evidence="1">
    <location>
        <begin position="369"/>
        <end position="383"/>
    </location>
</feature>
<accession>G6B1X1</accession>
<dbReference type="AlphaFoldDB" id="G6B1X1"/>
<evidence type="ECO:0000259" key="3">
    <source>
        <dbReference type="PROSITE" id="PS51746"/>
    </source>
</evidence>
<dbReference type="GeneID" id="78338267"/>
<evidence type="ECO:0000313" key="4">
    <source>
        <dbReference type="EMBL" id="EHJ35789.1"/>
    </source>
</evidence>
<dbReference type="SUPFAM" id="SSF81606">
    <property type="entry name" value="PP2C-like"/>
    <property type="match status" value="1"/>
</dbReference>
<dbReference type="RefSeq" id="WP_007903168.1">
    <property type="nucleotide sequence ID" value="NZ_JH379473.1"/>
</dbReference>
<dbReference type="HOGENOM" id="CLU_034545_5_1_10"/>
<keyword evidence="2" id="KW-0472">Membrane</keyword>
<dbReference type="Pfam" id="PF13672">
    <property type="entry name" value="PP2C_2"/>
    <property type="match status" value="1"/>
</dbReference>
<dbReference type="CDD" id="cd00143">
    <property type="entry name" value="PP2Cc"/>
    <property type="match status" value="1"/>
</dbReference>
<dbReference type="Gene3D" id="3.60.40.10">
    <property type="entry name" value="PPM-type phosphatase domain"/>
    <property type="match status" value="1"/>
</dbReference>
<dbReference type="PROSITE" id="PS51746">
    <property type="entry name" value="PPM_2"/>
    <property type="match status" value="1"/>
</dbReference>
<comment type="caution">
    <text evidence="4">The sequence shown here is derived from an EMBL/GenBank/DDBJ whole genome shotgun (WGS) entry which is preliminary data.</text>
</comment>
<evidence type="ECO:0000313" key="5">
    <source>
        <dbReference type="Proteomes" id="UP000004407"/>
    </source>
</evidence>
<gene>
    <name evidence="4" type="ORF">HMPREF0673_02902</name>
</gene>
<feature type="transmembrane region" description="Helical" evidence="2">
    <location>
        <begin position="289"/>
        <end position="310"/>
    </location>
</feature>
<reference evidence="4 5" key="1">
    <citation type="submission" date="2011-08" db="EMBL/GenBank/DDBJ databases">
        <authorList>
            <person name="Weinstock G."/>
            <person name="Sodergren E."/>
            <person name="Clifton S."/>
            <person name="Fulton L."/>
            <person name="Fulton B."/>
            <person name="Courtney L."/>
            <person name="Fronick C."/>
            <person name="Harrison M."/>
            <person name="Strong C."/>
            <person name="Farmer C."/>
            <person name="Delahaunty K."/>
            <person name="Markovic C."/>
            <person name="Hall O."/>
            <person name="Minx P."/>
            <person name="Tomlinson C."/>
            <person name="Mitreva M."/>
            <person name="Hou S."/>
            <person name="Chen J."/>
            <person name="Wollam A."/>
            <person name="Pepin K.H."/>
            <person name="Johnson M."/>
            <person name="Bhonagiri V."/>
            <person name="Zhang X."/>
            <person name="Suruliraj S."/>
            <person name="Warren W."/>
            <person name="Chinwalla A."/>
            <person name="Mardis E.R."/>
            <person name="Wilson R.K."/>
        </authorList>
    </citation>
    <scope>NUCLEOTIDE SEQUENCE [LARGE SCALE GENOMIC DNA]</scope>
    <source>
        <strain evidence="4 5">DSM 18206</strain>
    </source>
</reference>
<proteinExistence type="predicted"/>
<evidence type="ECO:0000256" key="1">
    <source>
        <dbReference type="SAM" id="MobiDB-lite"/>
    </source>
</evidence>
<dbReference type="SMART" id="SM00332">
    <property type="entry name" value="PP2Cc"/>
    <property type="match status" value="1"/>
</dbReference>
<dbReference type="Proteomes" id="UP000004407">
    <property type="component" value="Unassembled WGS sequence"/>
</dbReference>
<name>G6B1X1_9BACT</name>
<keyword evidence="2" id="KW-0812">Transmembrane</keyword>
<feature type="region of interest" description="Disordered" evidence="1">
    <location>
        <begin position="356"/>
        <end position="383"/>
    </location>
</feature>
<dbReference type="PATRIC" id="fig|1002367.3.peg.2341"/>
<dbReference type="InterPro" id="IPR001932">
    <property type="entry name" value="PPM-type_phosphatase-like_dom"/>
</dbReference>
<dbReference type="EMBL" id="AFZZ01000254">
    <property type="protein sequence ID" value="EHJ35789.1"/>
    <property type="molecule type" value="Genomic_DNA"/>
</dbReference>
<evidence type="ECO:0000256" key="2">
    <source>
        <dbReference type="SAM" id="Phobius"/>
    </source>
</evidence>
<dbReference type="InterPro" id="IPR036457">
    <property type="entry name" value="PPM-type-like_dom_sf"/>
</dbReference>
<keyword evidence="2" id="KW-1133">Transmembrane helix</keyword>
<dbReference type="SMART" id="SM00331">
    <property type="entry name" value="PP2C_SIG"/>
    <property type="match status" value="1"/>
</dbReference>
<protein>
    <recommendedName>
        <fullName evidence="3">PPM-type phosphatase domain-containing protein</fullName>
    </recommendedName>
</protein>
<feature type="domain" description="PPM-type phosphatase" evidence="3">
    <location>
        <begin position="4"/>
        <end position="252"/>
    </location>
</feature>
<organism evidence="4 5">
    <name type="scientific">Leyella stercorea DSM 18206</name>
    <dbReference type="NCBI Taxonomy" id="1002367"/>
    <lineage>
        <taxon>Bacteria</taxon>
        <taxon>Pseudomonadati</taxon>
        <taxon>Bacteroidota</taxon>
        <taxon>Bacteroidia</taxon>
        <taxon>Bacteroidales</taxon>
        <taxon>Prevotellaceae</taxon>
        <taxon>Leyella</taxon>
    </lineage>
</organism>
<sequence length="383" mass="42623">MKFKIKAYNLQELGQRTNQEDSLFPALGKSTSDDRLFVLCDGMGGHEKGEVASATVCETLSRVILSAWHPGEVLSDELFRQALSAAYDALDAKDNCEERKMGTTLTFLCLHASGATVAHIGDSRIYQLRPASKNTSARIVFRTQDHSLVNDLVKIGEITEEEAKHHPQKNVITRAMQPCQEHRAKADIAHLTDIQPGDYFYMCSDGMLEEASDENILNIITKPNATDEQKLEMLRNVTEENKDNHTAHLIHIDKVEGDASIASNEESHSPVKGTWITPEFNKPKKKRKVWQWIVGIAVIAVIAAAASFFMCGGKNNASELVGDSIKLAPAKVRPIEQKKDTLKKDTATSNAINKFVKPSNPRMKRETKQTILTKRQNKSCNNN</sequence>
<dbReference type="eggNOG" id="COG0631">
    <property type="taxonomic scope" value="Bacteria"/>
</dbReference>